<keyword evidence="1" id="KW-0472">Membrane</keyword>
<keyword evidence="1" id="KW-0812">Transmembrane</keyword>
<feature type="transmembrane region" description="Helical" evidence="1">
    <location>
        <begin position="285"/>
        <end position="306"/>
    </location>
</feature>
<feature type="transmembrane region" description="Helical" evidence="1">
    <location>
        <begin position="52"/>
        <end position="72"/>
    </location>
</feature>
<feature type="transmembrane region" description="Helical" evidence="1">
    <location>
        <begin position="261"/>
        <end position="279"/>
    </location>
</feature>
<keyword evidence="1" id="KW-1133">Transmembrane helix</keyword>
<feature type="non-terminal residue" evidence="3">
    <location>
        <position position="1"/>
    </location>
</feature>
<name>A0A831NVU3_9GAMM</name>
<dbReference type="Proteomes" id="UP000885822">
    <property type="component" value="Unassembled WGS sequence"/>
</dbReference>
<dbReference type="AlphaFoldDB" id="A0A831NVU3"/>
<feature type="domain" description="LssY-like C-terminal" evidence="2">
    <location>
        <begin position="362"/>
        <end position="479"/>
    </location>
</feature>
<feature type="transmembrane region" description="Helical" evidence="1">
    <location>
        <begin position="166"/>
        <end position="190"/>
    </location>
</feature>
<dbReference type="PANTHER" id="PTHR30353">
    <property type="entry name" value="INNER MEMBRANE PROTEIN DEDA-RELATED"/>
    <property type="match status" value="1"/>
</dbReference>
<dbReference type="EMBL" id="DRCV01000129">
    <property type="protein sequence ID" value="HDK37945.1"/>
    <property type="molecule type" value="Genomic_DNA"/>
</dbReference>
<protein>
    <recommendedName>
        <fullName evidence="2">LssY-like C-terminal domain-containing protein</fullName>
    </recommendedName>
</protein>
<gene>
    <name evidence="3" type="ORF">ENG92_02900</name>
</gene>
<dbReference type="Pfam" id="PF14067">
    <property type="entry name" value="LssY_C"/>
    <property type="match status" value="1"/>
</dbReference>
<accession>A0A831NVU3</accession>
<dbReference type="InterPro" id="IPR025902">
    <property type="entry name" value="LssY-like-C_dom"/>
</dbReference>
<feature type="transmembrane region" description="Helical" evidence="1">
    <location>
        <begin position="233"/>
        <end position="254"/>
    </location>
</feature>
<evidence type="ECO:0000256" key="1">
    <source>
        <dbReference type="SAM" id="Phobius"/>
    </source>
</evidence>
<proteinExistence type="predicted"/>
<evidence type="ECO:0000259" key="2">
    <source>
        <dbReference type="Pfam" id="PF14067"/>
    </source>
</evidence>
<feature type="transmembrane region" description="Helical" evidence="1">
    <location>
        <begin position="318"/>
        <end position="336"/>
    </location>
</feature>
<feature type="transmembrane region" description="Helical" evidence="1">
    <location>
        <begin position="119"/>
        <end position="146"/>
    </location>
</feature>
<feature type="transmembrane region" description="Helical" evidence="1">
    <location>
        <begin position="202"/>
        <end position="221"/>
    </location>
</feature>
<comment type="caution">
    <text evidence="3">The sequence shown here is derived from an EMBL/GenBank/DDBJ whole genome shotgun (WGS) entry which is preliminary data.</text>
</comment>
<dbReference type="PANTHER" id="PTHR30353:SF15">
    <property type="entry name" value="INNER MEMBRANE PROTEIN YABI"/>
    <property type="match status" value="1"/>
</dbReference>
<dbReference type="InterPro" id="IPR032818">
    <property type="entry name" value="DedA-like"/>
</dbReference>
<organism evidence="3">
    <name type="scientific">Thiolapillus brandeum</name>
    <dbReference type="NCBI Taxonomy" id="1076588"/>
    <lineage>
        <taxon>Bacteria</taxon>
        <taxon>Pseudomonadati</taxon>
        <taxon>Pseudomonadota</taxon>
        <taxon>Gammaproteobacteria</taxon>
        <taxon>Chromatiales</taxon>
        <taxon>Sedimenticolaceae</taxon>
        <taxon>Thiolapillus</taxon>
    </lineage>
</organism>
<evidence type="ECO:0000313" key="3">
    <source>
        <dbReference type="EMBL" id="HDK37945.1"/>
    </source>
</evidence>
<reference evidence="3" key="1">
    <citation type="journal article" date="2020" name="mSystems">
        <title>Genome- and Community-Level Interaction Insights into Carbon Utilization and Element Cycling Functions of Hydrothermarchaeota in Hydrothermal Sediment.</title>
        <authorList>
            <person name="Zhou Z."/>
            <person name="Liu Y."/>
            <person name="Xu W."/>
            <person name="Pan J."/>
            <person name="Luo Z.H."/>
            <person name="Li M."/>
        </authorList>
    </citation>
    <scope>NUCLEOTIDE SEQUENCE [LARGE SCALE GENOMIC DNA]</scope>
    <source>
        <strain evidence="3">HyVt-26</strain>
    </source>
</reference>
<sequence>VRAVIPLVAGMMEMPMGRFLFANIFSALAWAPAYLLPGMAFGASLELASEVALRLVILLVALVSSLWFLGWLSHRLFSLIQPHSKQLVQWLLRFGERHPRLQHIALALGDPKHPEAAGLAMLAGLLVLSSIILIIIALLPQTPLLIADSALHLGLNELANPAGDQIMLGLSALAGSSTTLAMLIVVSLVLWLSGLKLSMHHWLAGAGSIWLLSIVLESVLRQSPPLITAIPDIYVLRASVFFSLGAVLIATPIAYEKRWTIYSAATLLIVMVMFAQLYLGSPLTAVLHALGGGVIWSTALGMAYRTHGRQQKLAGRQAAIIGTTLLLLAFASAVSVQTPPPAPGLLEVQGSMSLKQWEHGDWQKLPLYRDDVLDNQKHPLNLQIGGSLTSFTQKLEQLGWTRTQTATGLAWLQLLTTSDDLAQLPLLPHSHAGQMAFSVLSKPVAGRRHVIYLWPSHFIAEENGQPIWLGEVTFQHEKHWLGLLSYLVSSNDRQSALEALKKDIDESGWHYRMAKGRELMLLHPSPD</sequence>